<proteinExistence type="inferred from homology"/>
<dbReference type="GeneID" id="94828571"/>
<sequence>MVFLNKFENSYRKKKLIDFKMTTFDPNAMLQVFLGSKSRLKYFPFIYIPESYIRVLCQTVTELFLTEDSVLNLAPPLTVCGDTHGQFTDTLRIFDVVGGLPDKRYLFLGDYVDRGSQSVENIVFLLTLKLVYPDKIYLLRGNHETEEISTVYGLRDECIKRYGFGIYSLFLTVFESMPFAAIIANKIFCVHGGISSEKCDIGLLKQVKRPLDLNSSTVITDLLWSDPNDDIQGFQPSPRGVSYLFGRQEAQKFLKENNLSLIIRSHEFCPEGTALPFGKDGGVITVFSASNYCGTMNSSAVLNIDENLLLHFVMFQITQTD</sequence>
<dbReference type="PANTHER" id="PTHR11668:SF514">
    <property type="entry name" value="SERINE_THREONINE-PROTEIN PHOSPHATASE"/>
    <property type="match status" value="1"/>
</dbReference>
<dbReference type="InterPro" id="IPR029052">
    <property type="entry name" value="Metallo-depent_PP-like"/>
</dbReference>
<dbReference type="EC" id="3.1.3.16" evidence="1"/>
<dbReference type="OrthoDB" id="10349217at2759"/>
<name>A0A1J4JPT4_9EUKA</name>
<dbReference type="PRINTS" id="PR00114">
    <property type="entry name" value="STPHPHTASE"/>
</dbReference>
<dbReference type="InterPro" id="IPR050341">
    <property type="entry name" value="PP1_catalytic_subunit"/>
</dbReference>
<evidence type="ECO:0000313" key="3">
    <source>
        <dbReference type="EMBL" id="OHT00770.1"/>
    </source>
</evidence>
<keyword evidence="4" id="KW-1185">Reference proteome</keyword>
<organism evidence="3 4">
    <name type="scientific">Tritrichomonas foetus</name>
    <dbReference type="NCBI Taxonomy" id="1144522"/>
    <lineage>
        <taxon>Eukaryota</taxon>
        <taxon>Metamonada</taxon>
        <taxon>Parabasalia</taxon>
        <taxon>Tritrichomonadida</taxon>
        <taxon>Tritrichomonadidae</taxon>
        <taxon>Tritrichomonas</taxon>
    </lineage>
</organism>
<reference evidence="3" key="1">
    <citation type="submission" date="2016-10" db="EMBL/GenBank/DDBJ databases">
        <authorList>
            <person name="Benchimol M."/>
            <person name="Almeida L.G."/>
            <person name="Vasconcelos A.T."/>
            <person name="Perreira-Neves A."/>
            <person name="Rosa I.A."/>
            <person name="Tasca T."/>
            <person name="Bogo M.R."/>
            <person name="de Souza W."/>
        </authorList>
    </citation>
    <scope>NUCLEOTIDE SEQUENCE [LARGE SCALE GENOMIC DNA]</scope>
    <source>
        <strain evidence="3">K</strain>
    </source>
</reference>
<comment type="caution">
    <text evidence="3">The sequence shown here is derived from an EMBL/GenBank/DDBJ whole genome shotgun (WGS) entry which is preliminary data.</text>
</comment>
<dbReference type="Gene3D" id="3.60.21.10">
    <property type="match status" value="1"/>
</dbReference>
<evidence type="ECO:0000256" key="1">
    <source>
        <dbReference type="RuleBase" id="RU004273"/>
    </source>
</evidence>
<accession>A0A1J4JPT4</accession>
<comment type="catalytic activity">
    <reaction evidence="1">
        <text>O-phospho-L-threonyl-[protein] + H2O = L-threonyl-[protein] + phosphate</text>
        <dbReference type="Rhea" id="RHEA:47004"/>
        <dbReference type="Rhea" id="RHEA-COMP:11060"/>
        <dbReference type="Rhea" id="RHEA-COMP:11605"/>
        <dbReference type="ChEBI" id="CHEBI:15377"/>
        <dbReference type="ChEBI" id="CHEBI:30013"/>
        <dbReference type="ChEBI" id="CHEBI:43474"/>
        <dbReference type="ChEBI" id="CHEBI:61977"/>
        <dbReference type="EC" id="3.1.3.16"/>
    </reaction>
</comment>
<dbReference type="GO" id="GO:0004722">
    <property type="term" value="F:protein serine/threonine phosphatase activity"/>
    <property type="evidence" value="ECO:0007669"/>
    <property type="project" value="UniProtKB-EC"/>
</dbReference>
<dbReference type="SMART" id="SM00156">
    <property type="entry name" value="PP2Ac"/>
    <property type="match status" value="1"/>
</dbReference>
<dbReference type="PANTHER" id="PTHR11668">
    <property type="entry name" value="SERINE/THREONINE PROTEIN PHOSPHATASE"/>
    <property type="match status" value="1"/>
</dbReference>
<gene>
    <name evidence="3" type="ORF">TRFO_07738</name>
</gene>
<dbReference type="InterPro" id="IPR006186">
    <property type="entry name" value="Ser/Thr-sp_prot-phosphatase"/>
</dbReference>
<dbReference type="InterPro" id="IPR004843">
    <property type="entry name" value="Calcineurin-like_PHP"/>
</dbReference>
<dbReference type="RefSeq" id="XP_068353906.1">
    <property type="nucleotide sequence ID" value="XM_068493867.1"/>
</dbReference>
<dbReference type="EMBL" id="MLAK01000938">
    <property type="protein sequence ID" value="OHT00770.1"/>
    <property type="molecule type" value="Genomic_DNA"/>
</dbReference>
<dbReference type="GO" id="GO:0005634">
    <property type="term" value="C:nucleus"/>
    <property type="evidence" value="ECO:0007669"/>
    <property type="project" value="TreeGrafter"/>
</dbReference>
<dbReference type="PROSITE" id="PS00125">
    <property type="entry name" value="SER_THR_PHOSPHATASE"/>
    <property type="match status" value="1"/>
</dbReference>
<dbReference type="VEuPathDB" id="TrichDB:TRFO_07738"/>
<evidence type="ECO:0000259" key="2">
    <source>
        <dbReference type="PROSITE" id="PS00125"/>
    </source>
</evidence>
<comment type="similarity">
    <text evidence="1">Belongs to the PPP phosphatase family.</text>
</comment>
<protein>
    <recommendedName>
        <fullName evidence="1">Serine/threonine-protein phosphatase</fullName>
        <ecNumber evidence="1">3.1.3.16</ecNumber>
    </recommendedName>
</protein>
<dbReference type="Pfam" id="PF00149">
    <property type="entry name" value="Metallophos"/>
    <property type="match status" value="1"/>
</dbReference>
<evidence type="ECO:0000313" key="4">
    <source>
        <dbReference type="Proteomes" id="UP000179807"/>
    </source>
</evidence>
<dbReference type="AlphaFoldDB" id="A0A1J4JPT4"/>
<dbReference type="SUPFAM" id="SSF56300">
    <property type="entry name" value="Metallo-dependent phosphatases"/>
    <property type="match status" value="1"/>
</dbReference>
<dbReference type="Proteomes" id="UP000179807">
    <property type="component" value="Unassembled WGS sequence"/>
</dbReference>
<feature type="domain" description="Serine/threonine specific protein phosphatases" evidence="2">
    <location>
        <begin position="139"/>
        <end position="144"/>
    </location>
</feature>
<keyword evidence="1" id="KW-0378">Hydrolase</keyword>
<dbReference type="GO" id="GO:0005737">
    <property type="term" value="C:cytoplasm"/>
    <property type="evidence" value="ECO:0007669"/>
    <property type="project" value="TreeGrafter"/>
</dbReference>